<gene>
    <name evidence="1" type="ORF">POTOM_041784</name>
</gene>
<accession>A0A8X8C9F5</accession>
<sequence length="306" mass="34485">MPPPLLLQWKTLTGIETSPFQHQHFSDGFIYFQIWVCPVNFSLNSVIYDFNHQQSSTTTNLYGSSCNSFYNASSAPGFSAGFSFPETTPASTPITVSTVVAAATHSPRNLDKQGASCIFFQRGVCLKVTGVLSLVDQIMPVMENFKQWHIPQLLKHRRPVAKPMSKAKIAPTINNAGVLMKVTKGMHDEIHRYKATNLPPEVNGNSSCFSRLHLSRVADDHVIRNEKDADEYLRGFSPENDNDDEYASIQRPAFAEEGEPDFDSGPPEERLEHLRRVRWEAHILKVKVAKLDRSRVLNKENIVYIP</sequence>
<dbReference type="GO" id="GO:0000387">
    <property type="term" value="P:spliceosomal snRNP assembly"/>
    <property type="evidence" value="ECO:0007669"/>
    <property type="project" value="TreeGrafter"/>
</dbReference>
<protein>
    <submittedName>
        <fullName evidence="1">Uncharacterized protein</fullName>
    </submittedName>
</protein>
<dbReference type="EMBL" id="JAAWWB010000023">
    <property type="protein sequence ID" value="KAG6753786.1"/>
    <property type="molecule type" value="Genomic_DNA"/>
</dbReference>
<organism evidence="1 2">
    <name type="scientific">Populus tomentosa</name>
    <name type="common">Chinese white poplar</name>
    <dbReference type="NCBI Taxonomy" id="118781"/>
    <lineage>
        <taxon>Eukaryota</taxon>
        <taxon>Viridiplantae</taxon>
        <taxon>Streptophyta</taxon>
        <taxon>Embryophyta</taxon>
        <taxon>Tracheophyta</taxon>
        <taxon>Spermatophyta</taxon>
        <taxon>Magnoliopsida</taxon>
        <taxon>eudicotyledons</taxon>
        <taxon>Gunneridae</taxon>
        <taxon>Pentapetalae</taxon>
        <taxon>rosids</taxon>
        <taxon>fabids</taxon>
        <taxon>Malpighiales</taxon>
        <taxon>Salicaceae</taxon>
        <taxon>Saliceae</taxon>
        <taxon>Populus</taxon>
    </lineage>
</organism>
<dbReference type="Proteomes" id="UP000886885">
    <property type="component" value="Chromosome 12A"/>
</dbReference>
<reference evidence="1" key="1">
    <citation type="journal article" date="2020" name="bioRxiv">
        <title>Hybrid origin of Populus tomentosa Carr. identified through genome sequencing and phylogenomic analysis.</title>
        <authorList>
            <person name="An X."/>
            <person name="Gao K."/>
            <person name="Chen Z."/>
            <person name="Li J."/>
            <person name="Yang X."/>
            <person name="Yang X."/>
            <person name="Zhou J."/>
            <person name="Guo T."/>
            <person name="Zhao T."/>
            <person name="Huang S."/>
            <person name="Miao D."/>
            <person name="Khan W.U."/>
            <person name="Rao P."/>
            <person name="Ye M."/>
            <person name="Lei B."/>
            <person name="Liao W."/>
            <person name="Wang J."/>
            <person name="Ji L."/>
            <person name="Li Y."/>
            <person name="Guo B."/>
            <person name="Mustafa N.S."/>
            <person name="Li S."/>
            <person name="Yun Q."/>
            <person name="Keller S.R."/>
            <person name="Mao J."/>
            <person name="Zhang R."/>
            <person name="Strauss S.H."/>
        </authorList>
    </citation>
    <scope>NUCLEOTIDE SEQUENCE</scope>
    <source>
        <strain evidence="1">GM15</strain>
        <tissue evidence="1">Leaf</tissue>
    </source>
</reference>
<dbReference type="PANTHER" id="PTHR12794">
    <property type="entry name" value="GEMIN2"/>
    <property type="match status" value="1"/>
</dbReference>
<dbReference type="AlphaFoldDB" id="A0A8X8C9F5"/>
<proteinExistence type="predicted"/>
<dbReference type="GO" id="GO:0005634">
    <property type="term" value="C:nucleus"/>
    <property type="evidence" value="ECO:0007669"/>
    <property type="project" value="TreeGrafter"/>
</dbReference>
<evidence type="ECO:0000313" key="2">
    <source>
        <dbReference type="Proteomes" id="UP000886885"/>
    </source>
</evidence>
<dbReference type="OrthoDB" id="428895at2759"/>
<keyword evidence="2" id="KW-1185">Reference proteome</keyword>
<dbReference type="GO" id="GO:0032797">
    <property type="term" value="C:SMN complex"/>
    <property type="evidence" value="ECO:0007669"/>
    <property type="project" value="TreeGrafter"/>
</dbReference>
<comment type="caution">
    <text evidence="1">The sequence shown here is derived from an EMBL/GenBank/DDBJ whole genome shotgun (WGS) entry which is preliminary data.</text>
</comment>
<dbReference type="PANTHER" id="PTHR12794:SF0">
    <property type="entry name" value="GEM-ASSOCIATED PROTEIN 2"/>
    <property type="match status" value="1"/>
</dbReference>
<evidence type="ECO:0000313" key="1">
    <source>
        <dbReference type="EMBL" id="KAG6753786.1"/>
    </source>
</evidence>
<name>A0A8X8C9F5_POPTO</name>